<name>A0A239ECF8_EKHLU</name>
<dbReference type="PANTHER" id="PTHR30572">
    <property type="entry name" value="MEMBRANE COMPONENT OF TRANSPORTER-RELATED"/>
    <property type="match status" value="1"/>
</dbReference>
<dbReference type="OrthoDB" id="5933722at2"/>
<dbReference type="Proteomes" id="UP000198393">
    <property type="component" value="Unassembled WGS sequence"/>
</dbReference>
<feature type="transmembrane region" description="Helical" evidence="7">
    <location>
        <begin position="817"/>
        <end position="839"/>
    </location>
</feature>
<keyword evidence="11" id="KW-1185">Reference proteome</keyword>
<keyword evidence="4 7" id="KW-1133">Transmembrane helix</keyword>
<evidence type="ECO:0000256" key="2">
    <source>
        <dbReference type="ARBA" id="ARBA00022475"/>
    </source>
</evidence>
<dbReference type="InterPro" id="IPR050250">
    <property type="entry name" value="Macrolide_Exporter_MacB"/>
</dbReference>
<feature type="domain" description="MacB-like periplasmic core" evidence="9">
    <location>
        <begin position="93"/>
        <end position="311"/>
    </location>
</feature>
<feature type="transmembrane region" description="Helical" evidence="7">
    <location>
        <begin position="90"/>
        <end position="113"/>
    </location>
</feature>
<feature type="domain" description="ABC3 transporter permease C-terminal" evidence="8">
    <location>
        <begin position="356"/>
        <end position="469"/>
    </location>
</feature>
<dbReference type="InterPro" id="IPR025857">
    <property type="entry name" value="MacB_PCD"/>
</dbReference>
<feature type="transmembrane region" description="Helical" evidence="7">
    <location>
        <begin position="397"/>
        <end position="424"/>
    </location>
</feature>
<feature type="transmembrane region" description="Helical" evidence="7">
    <location>
        <begin position="779"/>
        <end position="805"/>
    </location>
</feature>
<keyword evidence="10" id="KW-0449">Lipoprotein</keyword>
<feature type="transmembrane region" description="Helical" evidence="7">
    <location>
        <begin position="738"/>
        <end position="759"/>
    </location>
</feature>
<evidence type="ECO:0000256" key="1">
    <source>
        <dbReference type="ARBA" id="ARBA00004651"/>
    </source>
</evidence>
<feature type="transmembrane region" description="Helical" evidence="7">
    <location>
        <begin position="487"/>
        <end position="511"/>
    </location>
</feature>
<evidence type="ECO:0000313" key="10">
    <source>
        <dbReference type="EMBL" id="SNS42297.1"/>
    </source>
</evidence>
<evidence type="ECO:0000256" key="4">
    <source>
        <dbReference type="ARBA" id="ARBA00022989"/>
    </source>
</evidence>
<dbReference type="InterPro" id="IPR047699">
    <property type="entry name" value="Permease_put_prefix"/>
</dbReference>
<gene>
    <name evidence="10" type="ORF">SAMN05421640_0076</name>
</gene>
<evidence type="ECO:0000259" key="8">
    <source>
        <dbReference type="Pfam" id="PF02687"/>
    </source>
</evidence>
<evidence type="ECO:0000256" key="6">
    <source>
        <dbReference type="ARBA" id="ARBA00038076"/>
    </source>
</evidence>
<dbReference type="PANTHER" id="PTHR30572:SF4">
    <property type="entry name" value="ABC TRANSPORTER PERMEASE YTRF"/>
    <property type="match status" value="1"/>
</dbReference>
<evidence type="ECO:0000256" key="7">
    <source>
        <dbReference type="SAM" id="Phobius"/>
    </source>
</evidence>
<dbReference type="EMBL" id="FZPD01000001">
    <property type="protein sequence ID" value="SNS42297.1"/>
    <property type="molecule type" value="Genomic_DNA"/>
</dbReference>
<evidence type="ECO:0000256" key="3">
    <source>
        <dbReference type="ARBA" id="ARBA00022692"/>
    </source>
</evidence>
<dbReference type="GO" id="GO:0005886">
    <property type="term" value="C:plasma membrane"/>
    <property type="evidence" value="ECO:0007669"/>
    <property type="project" value="UniProtKB-SubCell"/>
</dbReference>
<sequence>MKQPPKYPLHFFRWFCHPDYVEDIEGDLLERFEKRTNENRSARWLFALDVLRLFRPGIIQNFEGTKKLNYYGMFKHNLLISLRGFKRHKAVFGINLIGLITSLTCVLFSVLWINDELQKDRFHAESDKLFQVHSKFTNVSGITVSRGVTGLIEPEIETQIPQAVASAVSTDVHEYTLSINKKGFRVKGRFADFDYLKLLDYPLLSGDATALNEPTNILITKSLAMKMFGKEDVVGETLDWHFWSRENTFQIAGILEDVTSATSEPFEFILPWTFYHDELINYKGWGNFYGRVLVKLDDLSQKSLVEEKLNEIFQANQSNENVELFLTGYSDRYLYGKYENGEQVGGRIEYVKLTSIVAAFILLIACINFVNLSTAFASLKAKEIGVKKSFGASKRNLAFQFFFESLLLSFLATLAAILFVVALMEPFNQLTGKQLSLLPQPMMIVYFLLFIPIIGIIAGLYPAIHLSRLKVITALKSKVLGSQNHKAWGRQTLVLIQFSLSILLIVGTLIVSKQMDYALNKNLGYDRDNLLYFLREGQLFENGQAFISELESIPGVQQVSETGFSVSPNMQNRTGGLDWVGKGEDQQVNVWENNGDAHSVDILGLELVAGRTFQEVLNNEKESVIFNETAIRMMGIENPIGKTVEHYTGKKEIIGIVKDFTTESLHNPMEPAMFFYRPERAHYIMVKMENGKEFETIEKLETLYKEFNPSYPFEPKFVDQDYQAMYDSEMRMANLSHIFSGLAILISCLGLFGLTIFQVQRKVKEIGIKKVLGCDRWKLALSMTYNFTKAVFLAIIITIPISYLFGLRWLENYAESVQLSMSTFAIAAGVALLIAWITVGSQTIKAANANPVDSLKDE</sequence>
<reference evidence="10 11" key="1">
    <citation type="submission" date="2017-06" db="EMBL/GenBank/DDBJ databases">
        <authorList>
            <person name="Kim H.J."/>
            <person name="Triplett B.A."/>
        </authorList>
    </citation>
    <scope>NUCLEOTIDE SEQUENCE [LARGE SCALE GENOMIC DNA]</scope>
    <source>
        <strain evidence="10 11">DSM 19307</strain>
    </source>
</reference>
<comment type="similarity">
    <text evidence="6">Belongs to the ABC-4 integral membrane protein family.</text>
</comment>
<proteinExistence type="inferred from homology"/>
<evidence type="ECO:0000313" key="11">
    <source>
        <dbReference type="Proteomes" id="UP000198393"/>
    </source>
</evidence>
<feature type="domain" description="MacB-like periplasmic core" evidence="9">
    <location>
        <begin position="501"/>
        <end position="698"/>
    </location>
</feature>
<dbReference type="NCBIfam" id="NF038404">
    <property type="entry name" value="perm_prefix_2"/>
    <property type="match status" value="1"/>
</dbReference>
<dbReference type="GO" id="GO:0022857">
    <property type="term" value="F:transmembrane transporter activity"/>
    <property type="evidence" value="ECO:0007669"/>
    <property type="project" value="TreeGrafter"/>
</dbReference>
<dbReference type="Pfam" id="PF02687">
    <property type="entry name" value="FtsX"/>
    <property type="match status" value="2"/>
</dbReference>
<dbReference type="RefSeq" id="WP_089354868.1">
    <property type="nucleotide sequence ID" value="NZ_FZPD01000001.1"/>
</dbReference>
<dbReference type="Pfam" id="PF12704">
    <property type="entry name" value="MacB_PCD"/>
    <property type="match status" value="2"/>
</dbReference>
<feature type="domain" description="ABC3 transporter permease C-terminal" evidence="8">
    <location>
        <begin position="738"/>
        <end position="851"/>
    </location>
</feature>
<keyword evidence="3 7" id="KW-0812">Transmembrane</keyword>
<comment type="subcellular location">
    <subcellularLocation>
        <location evidence="1">Cell membrane</location>
        <topology evidence="1">Multi-pass membrane protein</topology>
    </subcellularLocation>
</comment>
<evidence type="ECO:0000259" key="9">
    <source>
        <dbReference type="Pfam" id="PF12704"/>
    </source>
</evidence>
<feature type="transmembrane region" description="Helical" evidence="7">
    <location>
        <begin position="356"/>
        <end position="377"/>
    </location>
</feature>
<organism evidence="10 11">
    <name type="scientific">Ekhidna lutea</name>
    <dbReference type="NCBI Taxonomy" id="447679"/>
    <lineage>
        <taxon>Bacteria</taxon>
        <taxon>Pseudomonadati</taxon>
        <taxon>Bacteroidota</taxon>
        <taxon>Cytophagia</taxon>
        <taxon>Cytophagales</taxon>
        <taxon>Reichenbachiellaceae</taxon>
        <taxon>Ekhidna</taxon>
    </lineage>
</organism>
<dbReference type="InterPro" id="IPR003838">
    <property type="entry name" value="ABC3_permease_C"/>
</dbReference>
<keyword evidence="2" id="KW-1003">Cell membrane</keyword>
<accession>A0A239ECF8</accession>
<feature type="transmembrane region" description="Helical" evidence="7">
    <location>
        <begin position="444"/>
        <end position="466"/>
    </location>
</feature>
<dbReference type="AlphaFoldDB" id="A0A239ECF8"/>
<protein>
    <submittedName>
        <fullName evidence="10">ABC-type transport system, involved in lipoprotein release, permease component</fullName>
    </submittedName>
</protein>
<evidence type="ECO:0000256" key="5">
    <source>
        <dbReference type="ARBA" id="ARBA00023136"/>
    </source>
</evidence>
<keyword evidence="5 7" id="KW-0472">Membrane</keyword>